<evidence type="ECO:0000313" key="1">
    <source>
        <dbReference type="EMBL" id="KIW74187.1"/>
    </source>
</evidence>
<dbReference type="AlphaFoldDB" id="A0A0D2EII8"/>
<reference evidence="1 2" key="1">
    <citation type="submission" date="2015-01" db="EMBL/GenBank/DDBJ databases">
        <title>The Genome Sequence of Fonsecaea pedrosoi CBS 271.37.</title>
        <authorList>
            <consortium name="The Broad Institute Genomics Platform"/>
            <person name="Cuomo C."/>
            <person name="de Hoog S."/>
            <person name="Gorbushina A."/>
            <person name="Stielow B."/>
            <person name="Teixiera M."/>
            <person name="Abouelleil A."/>
            <person name="Chapman S.B."/>
            <person name="Priest M."/>
            <person name="Young S.K."/>
            <person name="Wortman J."/>
            <person name="Nusbaum C."/>
            <person name="Birren B."/>
        </authorList>
    </citation>
    <scope>NUCLEOTIDE SEQUENCE [LARGE SCALE GENOMIC DNA]</scope>
    <source>
        <strain evidence="1 2">CBS 271.37</strain>
    </source>
</reference>
<organism evidence="1 2">
    <name type="scientific">Fonsecaea pedrosoi CBS 271.37</name>
    <dbReference type="NCBI Taxonomy" id="1442368"/>
    <lineage>
        <taxon>Eukaryota</taxon>
        <taxon>Fungi</taxon>
        <taxon>Dikarya</taxon>
        <taxon>Ascomycota</taxon>
        <taxon>Pezizomycotina</taxon>
        <taxon>Eurotiomycetes</taxon>
        <taxon>Chaetothyriomycetidae</taxon>
        <taxon>Chaetothyriales</taxon>
        <taxon>Herpotrichiellaceae</taxon>
        <taxon>Fonsecaea</taxon>
    </lineage>
</organism>
<protein>
    <submittedName>
        <fullName evidence="1">Unplaced genomic scaffold supercont1.9, whole genome shotgun sequence</fullName>
    </submittedName>
</protein>
<accession>A0A0D2EII8</accession>
<evidence type="ECO:0000313" key="2">
    <source>
        <dbReference type="Proteomes" id="UP000053029"/>
    </source>
</evidence>
<gene>
    <name evidence="1" type="ORF">Z517_12127</name>
</gene>
<dbReference type="Proteomes" id="UP000053029">
    <property type="component" value="Unassembled WGS sequence"/>
</dbReference>
<dbReference type="VEuPathDB" id="FungiDB:Z517_12127"/>
<keyword evidence="2" id="KW-1185">Reference proteome</keyword>
<proteinExistence type="predicted"/>
<dbReference type="HOGENOM" id="CLU_2109075_0_0_1"/>
<dbReference type="EMBL" id="KN846977">
    <property type="protein sequence ID" value="KIW74187.1"/>
    <property type="molecule type" value="Genomic_DNA"/>
</dbReference>
<name>A0A0D2EII8_9EURO</name>
<dbReference type="GeneID" id="25311617"/>
<sequence>MSPGLALHPNRLGQKSRIDLGQSKLEAALTITPLREPLTEVSHSEGSADCLNDPPIDKPMRAVGAILKRSWLWVVASTDWDTDECQGGSLVEESTSANAVHVADDIDDITVERLS</sequence>
<dbReference type="RefSeq" id="XP_013277995.1">
    <property type="nucleotide sequence ID" value="XM_013422541.1"/>
</dbReference>